<dbReference type="Gene3D" id="3.30.730.10">
    <property type="entry name" value="AP2/ERF domain"/>
    <property type="match status" value="1"/>
</dbReference>
<protein>
    <submittedName>
        <fullName evidence="11">Dehydration-responsive element-binding protein 2A</fullName>
    </submittedName>
</protein>
<sequence>MGSGPCRKIKRRGLSVEDTLKEWIEKPDEKKARKAPAKGSKKGCMKGKGGPQNQNCCYRGVRQRTWGKWVAEIRAPNKEKRLWLGTFPTALDAALAYDKAASAMYGDKAILNMPQGSTHSDIFDQHAGAGSETETAATTFTSVVNGVSTAAASTSTSVINGVSTAAASTSTSAVNGFTTATASPFSSSAVNLSIGVSTAAASTSSSAVDGVSTAAASTSSSSAVNLSNGVSTGTCVGSEPAVAGGSDTTTVGEFEFPDFGTQDFKFPDGVDVFGDIFSELGLDDLWAECGGLDLEDIFHY</sequence>
<dbReference type="EMBL" id="VEPZ02001271">
    <property type="protein sequence ID" value="KAE8683245.1"/>
    <property type="molecule type" value="Genomic_DNA"/>
</dbReference>
<dbReference type="GO" id="GO:0006950">
    <property type="term" value="P:response to stress"/>
    <property type="evidence" value="ECO:0007669"/>
    <property type="project" value="TreeGrafter"/>
</dbReference>
<comment type="similarity">
    <text evidence="8">Belongs to the AP2/ERF transcription factor family. ERF subfamily.</text>
</comment>
<dbReference type="InterPro" id="IPR001471">
    <property type="entry name" value="AP2/ERF_dom"/>
</dbReference>
<dbReference type="Proteomes" id="UP000436088">
    <property type="component" value="Unassembled WGS sequence"/>
</dbReference>
<dbReference type="AlphaFoldDB" id="A0A6A2YW28"/>
<keyword evidence="6" id="KW-0804">Transcription</keyword>
<evidence type="ECO:0000256" key="4">
    <source>
        <dbReference type="ARBA" id="ARBA00023125"/>
    </source>
</evidence>
<feature type="domain" description="AP2/ERF" evidence="10">
    <location>
        <begin position="57"/>
        <end position="114"/>
    </location>
</feature>
<keyword evidence="3" id="KW-0346">Stress response</keyword>
<evidence type="ECO:0000256" key="1">
    <source>
        <dbReference type="ARBA" id="ARBA00004123"/>
    </source>
</evidence>
<dbReference type="GO" id="GO:0000976">
    <property type="term" value="F:transcription cis-regulatory region binding"/>
    <property type="evidence" value="ECO:0007669"/>
    <property type="project" value="TreeGrafter"/>
</dbReference>
<keyword evidence="5" id="KW-0010">Activator</keyword>
<dbReference type="PANTHER" id="PTHR31241:SF62">
    <property type="entry name" value="DEHYDRATION-RESPONSIVE ELEMENT-BINDING PROTEIN 2D"/>
    <property type="match status" value="1"/>
</dbReference>
<evidence type="ECO:0000256" key="8">
    <source>
        <dbReference type="ARBA" id="ARBA00024343"/>
    </source>
</evidence>
<organism evidence="11 12">
    <name type="scientific">Hibiscus syriacus</name>
    <name type="common">Rose of Sharon</name>
    <dbReference type="NCBI Taxonomy" id="106335"/>
    <lineage>
        <taxon>Eukaryota</taxon>
        <taxon>Viridiplantae</taxon>
        <taxon>Streptophyta</taxon>
        <taxon>Embryophyta</taxon>
        <taxon>Tracheophyta</taxon>
        <taxon>Spermatophyta</taxon>
        <taxon>Magnoliopsida</taxon>
        <taxon>eudicotyledons</taxon>
        <taxon>Gunneridae</taxon>
        <taxon>Pentapetalae</taxon>
        <taxon>rosids</taxon>
        <taxon>malvids</taxon>
        <taxon>Malvales</taxon>
        <taxon>Malvaceae</taxon>
        <taxon>Malvoideae</taxon>
        <taxon>Hibiscus</taxon>
    </lineage>
</organism>
<dbReference type="GO" id="GO:0045893">
    <property type="term" value="P:positive regulation of DNA-templated transcription"/>
    <property type="evidence" value="ECO:0007669"/>
    <property type="project" value="TreeGrafter"/>
</dbReference>
<feature type="region of interest" description="Disordered" evidence="9">
    <location>
        <begin position="25"/>
        <end position="47"/>
    </location>
</feature>
<name>A0A6A2YW28_HIBSY</name>
<evidence type="ECO:0000259" key="10">
    <source>
        <dbReference type="PROSITE" id="PS51032"/>
    </source>
</evidence>
<dbReference type="PANTHER" id="PTHR31241">
    <property type="entry name" value="DEHYDRATION-RESPONSIVE ELEMENT-BINDING PROTEIN 2C"/>
    <property type="match status" value="1"/>
</dbReference>
<dbReference type="SMART" id="SM00380">
    <property type="entry name" value="AP2"/>
    <property type="match status" value="1"/>
</dbReference>
<keyword evidence="4" id="KW-0238">DNA-binding</keyword>
<keyword evidence="7" id="KW-0539">Nucleus</keyword>
<keyword evidence="12" id="KW-1185">Reference proteome</keyword>
<dbReference type="GO" id="GO:0005634">
    <property type="term" value="C:nucleus"/>
    <property type="evidence" value="ECO:0007669"/>
    <property type="project" value="UniProtKB-SubCell"/>
</dbReference>
<reference evidence="11" key="1">
    <citation type="submission" date="2019-09" db="EMBL/GenBank/DDBJ databases">
        <title>Draft genome information of white flower Hibiscus syriacus.</title>
        <authorList>
            <person name="Kim Y.-M."/>
        </authorList>
    </citation>
    <scope>NUCLEOTIDE SEQUENCE [LARGE SCALE GENOMIC DNA]</scope>
    <source>
        <strain evidence="11">YM2019G1</strain>
    </source>
</reference>
<dbReference type="GO" id="GO:0003700">
    <property type="term" value="F:DNA-binding transcription factor activity"/>
    <property type="evidence" value="ECO:0007669"/>
    <property type="project" value="InterPro"/>
</dbReference>
<dbReference type="PRINTS" id="PR00367">
    <property type="entry name" value="ETHRSPELEMNT"/>
</dbReference>
<evidence type="ECO:0000256" key="2">
    <source>
        <dbReference type="ARBA" id="ARBA00023015"/>
    </source>
</evidence>
<evidence type="ECO:0000256" key="9">
    <source>
        <dbReference type="SAM" id="MobiDB-lite"/>
    </source>
</evidence>
<dbReference type="FunFam" id="3.30.730.10:FF:000001">
    <property type="entry name" value="Ethylene-responsive transcription factor 2"/>
    <property type="match status" value="1"/>
</dbReference>
<evidence type="ECO:0000313" key="12">
    <source>
        <dbReference type="Proteomes" id="UP000436088"/>
    </source>
</evidence>
<evidence type="ECO:0000256" key="5">
    <source>
        <dbReference type="ARBA" id="ARBA00023159"/>
    </source>
</evidence>
<dbReference type="CDD" id="cd00018">
    <property type="entry name" value="AP2"/>
    <property type="match status" value="1"/>
</dbReference>
<gene>
    <name evidence="11" type="ORF">F3Y22_tig00111213pilonHSYRG00572</name>
</gene>
<evidence type="ECO:0000256" key="7">
    <source>
        <dbReference type="ARBA" id="ARBA00023242"/>
    </source>
</evidence>
<keyword evidence="2" id="KW-0805">Transcription regulation</keyword>
<dbReference type="InterPro" id="IPR016177">
    <property type="entry name" value="DNA-bd_dom_sf"/>
</dbReference>
<dbReference type="PROSITE" id="PS51032">
    <property type="entry name" value="AP2_ERF"/>
    <property type="match status" value="1"/>
</dbReference>
<comment type="subcellular location">
    <subcellularLocation>
        <location evidence="1">Nucleus</location>
    </subcellularLocation>
</comment>
<comment type="caution">
    <text evidence="11">The sequence shown here is derived from an EMBL/GenBank/DDBJ whole genome shotgun (WGS) entry which is preliminary data.</text>
</comment>
<evidence type="ECO:0000313" key="11">
    <source>
        <dbReference type="EMBL" id="KAE8683245.1"/>
    </source>
</evidence>
<proteinExistence type="inferred from homology"/>
<accession>A0A6A2YW28</accession>
<dbReference type="Pfam" id="PF00847">
    <property type="entry name" value="AP2"/>
    <property type="match status" value="1"/>
</dbReference>
<evidence type="ECO:0000256" key="6">
    <source>
        <dbReference type="ARBA" id="ARBA00023163"/>
    </source>
</evidence>
<dbReference type="SUPFAM" id="SSF54171">
    <property type="entry name" value="DNA-binding domain"/>
    <property type="match status" value="1"/>
</dbReference>
<feature type="compositionally biased region" description="Basic residues" evidence="9">
    <location>
        <begin position="32"/>
        <end position="45"/>
    </location>
</feature>
<evidence type="ECO:0000256" key="3">
    <source>
        <dbReference type="ARBA" id="ARBA00023016"/>
    </source>
</evidence>
<dbReference type="InterPro" id="IPR036955">
    <property type="entry name" value="AP2/ERF_dom_sf"/>
</dbReference>